<keyword evidence="7 10" id="KW-1133">Transmembrane helix</keyword>
<evidence type="ECO:0000256" key="6">
    <source>
        <dbReference type="ARBA" id="ARBA00022958"/>
    </source>
</evidence>
<feature type="transmembrane region" description="Helical" evidence="10">
    <location>
        <begin position="149"/>
        <end position="174"/>
    </location>
</feature>
<comment type="subcellular location">
    <subcellularLocation>
        <location evidence="1">Cell membrane</location>
        <topology evidence="1">Multi-pass membrane protein</topology>
    </subcellularLocation>
</comment>
<evidence type="ECO:0000256" key="3">
    <source>
        <dbReference type="ARBA" id="ARBA00022475"/>
    </source>
</evidence>
<name>A0A1W1ZEJ6_9FIRM</name>
<dbReference type="GO" id="GO:0005886">
    <property type="term" value="C:plasma membrane"/>
    <property type="evidence" value="ECO:0007669"/>
    <property type="project" value="UniProtKB-SubCell"/>
</dbReference>
<dbReference type="PANTHER" id="PTHR32024:SF1">
    <property type="entry name" value="KTR SYSTEM POTASSIUM UPTAKE PROTEIN B"/>
    <property type="match status" value="1"/>
</dbReference>
<dbReference type="InterPro" id="IPR003445">
    <property type="entry name" value="Cat_transpt"/>
</dbReference>
<protein>
    <submittedName>
        <fullName evidence="11">Trk system potassium uptake protein TrkH</fullName>
    </submittedName>
</protein>
<dbReference type="NCBIfam" id="TIGR00933">
    <property type="entry name" value="2a38"/>
    <property type="match status" value="1"/>
</dbReference>
<evidence type="ECO:0000256" key="8">
    <source>
        <dbReference type="ARBA" id="ARBA00023065"/>
    </source>
</evidence>
<dbReference type="InterPro" id="IPR004772">
    <property type="entry name" value="TrkH"/>
</dbReference>
<feature type="transmembrane region" description="Helical" evidence="10">
    <location>
        <begin position="364"/>
        <end position="385"/>
    </location>
</feature>
<gene>
    <name evidence="11" type="ORF">SAMN02745168_1007</name>
</gene>
<dbReference type="Proteomes" id="UP000192790">
    <property type="component" value="Unassembled WGS sequence"/>
</dbReference>
<keyword evidence="4" id="KW-0633">Potassium transport</keyword>
<dbReference type="RefSeq" id="WP_242942764.1">
    <property type="nucleotide sequence ID" value="NZ_FWXW01000002.1"/>
</dbReference>
<feature type="transmembrane region" description="Helical" evidence="10">
    <location>
        <begin position="201"/>
        <end position="228"/>
    </location>
</feature>
<keyword evidence="3" id="KW-1003">Cell membrane</keyword>
<dbReference type="AlphaFoldDB" id="A0A1W1ZEJ6"/>
<evidence type="ECO:0000313" key="11">
    <source>
        <dbReference type="EMBL" id="SMC46817.1"/>
    </source>
</evidence>
<dbReference type="PANTHER" id="PTHR32024">
    <property type="entry name" value="TRK SYSTEM POTASSIUM UPTAKE PROTEIN TRKG-RELATED"/>
    <property type="match status" value="1"/>
</dbReference>
<feature type="transmembrane region" description="Helical" evidence="10">
    <location>
        <begin position="311"/>
        <end position="343"/>
    </location>
</feature>
<feature type="transmembrane region" description="Helical" evidence="10">
    <location>
        <begin position="89"/>
        <end position="112"/>
    </location>
</feature>
<sequence length="463" mass="49782">MKLTLGRRFFLHLTMTLHQKKGQNTTRLIVLGFLGIILAGALLLMLPISAKSGETTNFLTALFTATSATCVTGLVVVDTDTYWTVFGQTVILLLIQIGGLGFMSIVSLFFFAMRRQIGLRQRLAMAQSLSLNELTGVVRIMKHILVGTFLFELIGAVIFSICFVPDFGLGGGIWRGVFHSISAFCNAGFDLMGSRGAYTGFIWYSGNPAVCITAMCLIVIGGLGFFVWEDVYRARKLRNLHVYTKLVLVTTAVLILAGALCIFLLESDNSATMADMPVWQKIMASFFQSITSRTAGFNTIDENGMAEASKIVTMILMFIGGSSGSTAGGIKTVTMCVLLLTVISTLKGKGQITVFERTISPSKALSAITIAFLALSLCLVGALFLSTGENVSFTKAIFESVSAFCTVGLTTGITPTLGAVSRIVLIGLMYLGRVGVTTFGIALMMRTSYPAKIKYPQCDVLIG</sequence>
<evidence type="ECO:0000256" key="1">
    <source>
        <dbReference type="ARBA" id="ARBA00004651"/>
    </source>
</evidence>
<feature type="transmembrane region" description="Helical" evidence="10">
    <location>
        <begin position="240"/>
        <end position="265"/>
    </location>
</feature>
<reference evidence="11 12" key="1">
    <citation type="submission" date="2017-04" db="EMBL/GenBank/DDBJ databases">
        <authorList>
            <person name="Afonso C.L."/>
            <person name="Miller P.J."/>
            <person name="Scott M.A."/>
            <person name="Spackman E."/>
            <person name="Goraichik I."/>
            <person name="Dimitrov K.M."/>
            <person name="Suarez D.L."/>
            <person name="Swayne D.E."/>
        </authorList>
    </citation>
    <scope>NUCLEOTIDE SEQUENCE [LARGE SCALE GENOMIC DNA]</scope>
    <source>
        <strain evidence="11 12">DSM 12816</strain>
    </source>
</reference>
<dbReference type="Pfam" id="PF02386">
    <property type="entry name" value="TrkH"/>
    <property type="match status" value="1"/>
</dbReference>
<dbReference type="GO" id="GO:0015379">
    <property type="term" value="F:potassium:chloride symporter activity"/>
    <property type="evidence" value="ECO:0007669"/>
    <property type="project" value="InterPro"/>
</dbReference>
<accession>A0A1W1ZEJ6</accession>
<keyword evidence="2" id="KW-0813">Transport</keyword>
<evidence type="ECO:0000256" key="10">
    <source>
        <dbReference type="SAM" id="Phobius"/>
    </source>
</evidence>
<keyword evidence="8" id="KW-0406">Ion transport</keyword>
<evidence type="ECO:0000256" key="2">
    <source>
        <dbReference type="ARBA" id="ARBA00022448"/>
    </source>
</evidence>
<keyword evidence="12" id="KW-1185">Reference proteome</keyword>
<keyword evidence="9 10" id="KW-0472">Membrane</keyword>
<proteinExistence type="predicted"/>
<organism evidence="11 12">
    <name type="scientific">Papillibacter cinnamivorans DSM 12816</name>
    <dbReference type="NCBI Taxonomy" id="1122930"/>
    <lineage>
        <taxon>Bacteria</taxon>
        <taxon>Bacillati</taxon>
        <taxon>Bacillota</taxon>
        <taxon>Clostridia</taxon>
        <taxon>Eubacteriales</taxon>
        <taxon>Oscillospiraceae</taxon>
        <taxon>Papillibacter</taxon>
    </lineage>
</organism>
<keyword evidence="6" id="KW-0630">Potassium</keyword>
<evidence type="ECO:0000256" key="4">
    <source>
        <dbReference type="ARBA" id="ARBA00022538"/>
    </source>
</evidence>
<evidence type="ECO:0000256" key="7">
    <source>
        <dbReference type="ARBA" id="ARBA00022989"/>
    </source>
</evidence>
<dbReference type="EMBL" id="FWXW01000002">
    <property type="protein sequence ID" value="SMC46817.1"/>
    <property type="molecule type" value="Genomic_DNA"/>
</dbReference>
<dbReference type="STRING" id="1122930.SAMN02745168_1007"/>
<feature type="transmembrane region" description="Helical" evidence="10">
    <location>
        <begin position="28"/>
        <end position="46"/>
    </location>
</feature>
<keyword evidence="5 10" id="KW-0812">Transmembrane</keyword>
<evidence type="ECO:0000256" key="5">
    <source>
        <dbReference type="ARBA" id="ARBA00022692"/>
    </source>
</evidence>
<feature type="transmembrane region" description="Helical" evidence="10">
    <location>
        <begin position="423"/>
        <end position="445"/>
    </location>
</feature>
<evidence type="ECO:0000313" key="12">
    <source>
        <dbReference type="Proteomes" id="UP000192790"/>
    </source>
</evidence>
<evidence type="ECO:0000256" key="9">
    <source>
        <dbReference type="ARBA" id="ARBA00023136"/>
    </source>
</evidence>